<evidence type="ECO:0000313" key="3">
    <source>
        <dbReference type="Proteomes" id="UP000682403"/>
    </source>
</evidence>
<feature type="transmembrane region" description="Helical" evidence="1">
    <location>
        <begin position="31"/>
        <end position="54"/>
    </location>
</feature>
<reference evidence="2 3" key="1">
    <citation type="submission" date="2021-04" db="EMBL/GenBank/DDBJ databases">
        <title>Metabacillus sp. strain KIGAM252 whole genome sequence.</title>
        <authorList>
            <person name="Seo M.-J."/>
            <person name="Cho E.-S."/>
            <person name="Hwang C.Y."/>
            <person name="Yoon D.J."/>
        </authorList>
    </citation>
    <scope>NUCLEOTIDE SEQUENCE [LARGE SCALE GENOMIC DNA]</scope>
    <source>
        <strain evidence="2 3">KIGAM252</strain>
    </source>
</reference>
<keyword evidence="1" id="KW-0812">Transmembrane</keyword>
<proteinExistence type="predicted"/>
<gene>
    <name evidence="2" type="ORF">J9317_06475</name>
</gene>
<organism evidence="2 3">
    <name type="scientific">Metabacillus flavus</name>
    <dbReference type="NCBI Taxonomy" id="2823519"/>
    <lineage>
        <taxon>Bacteria</taxon>
        <taxon>Bacillati</taxon>
        <taxon>Bacillota</taxon>
        <taxon>Bacilli</taxon>
        <taxon>Bacillales</taxon>
        <taxon>Bacillaceae</taxon>
        <taxon>Metabacillus</taxon>
    </lineage>
</organism>
<dbReference type="RefSeq" id="WP_211557159.1">
    <property type="nucleotide sequence ID" value="NZ_JAGVRK010000001.1"/>
</dbReference>
<protein>
    <submittedName>
        <fullName evidence="2">Uncharacterized protein</fullName>
    </submittedName>
</protein>
<evidence type="ECO:0000313" key="2">
    <source>
        <dbReference type="EMBL" id="MBS2968403.1"/>
    </source>
</evidence>
<name>A0ABS5LCZ4_9BACI</name>
<dbReference type="EMBL" id="JAGVRK010000001">
    <property type="protein sequence ID" value="MBS2968403.1"/>
    <property type="molecule type" value="Genomic_DNA"/>
</dbReference>
<dbReference type="Proteomes" id="UP000682403">
    <property type="component" value="Unassembled WGS sequence"/>
</dbReference>
<keyword evidence="1" id="KW-0472">Membrane</keyword>
<accession>A0ABS5LCZ4</accession>
<feature type="transmembrane region" description="Helical" evidence="1">
    <location>
        <begin position="7"/>
        <end position="25"/>
    </location>
</feature>
<keyword evidence="3" id="KW-1185">Reference proteome</keyword>
<keyword evidence="1" id="KW-1133">Transmembrane helix</keyword>
<comment type="caution">
    <text evidence="2">The sequence shown here is derived from an EMBL/GenBank/DDBJ whole genome shotgun (WGS) entry which is preliminary data.</text>
</comment>
<evidence type="ECO:0000256" key="1">
    <source>
        <dbReference type="SAM" id="Phobius"/>
    </source>
</evidence>
<sequence>MDRIYASGLLFVMTGMCFLMLSIALKPEGMLLAAFLVPSLIFNIAGTAFIMKFLQKEKLKRS</sequence>